<comment type="cofactor">
    <cofactor evidence="12">
        <name>Zn(2+)</name>
        <dbReference type="ChEBI" id="CHEBI:29105"/>
    </cofactor>
    <text evidence="12">Binds 1 zinc ion per subunit.</text>
</comment>
<evidence type="ECO:0000256" key="5">
    <source>
        <dbReference type="ARBA" id="ARBA00022723"/>
    </source>
</evidence>
<protein>
    <recommendedName>
        <fullName evidence="12">Cysteine--tRNA ligase</fullName>
        <ecNumber evidence="12">6.1.1.16</ecNumber>
    </recommendedName>
    <alternativeName>
        <fullName evidence="12">Cysteinyl-tRNA synthetase</fullName>
        <shortName evidence="12">CysRS</shortName>
    </alternativeName>
</protein>
<evidence type="ECO:0000256" key="11">
    <source>
        <dbReference type="ARBA" id="ARBA00047398"/>
    </source>
</evidence>
<keyword evidence="5 12" id="KW-0479">Metal-binding</keyword>
<dbReference type="InterPro" id="IPR015803">
    <property type="entry name" value="Cys-tRNA-ligase"/>
</dbReference>
<dbReference type="Pfam" id="PF23493">
    <property type="entry name" value="CysS_C"/>
    <property type="match status" value="1"/>
</dbReference>
<dbReference type="InterPro" id="IPR014729">
    <property type="entry name" value="Rossmann-like_a/b/a_fold"/>
</dbReference>
<name>A0ABQ6HQM7_9MICO</name>
<feature type="binding site" evidence="12">
    <location>
        <position position="240"/>
    </location>
    <ligand>
        <name>Zn(2+)</name>
        <dbReference type="ChEBI" id="CHEBI:29105"/>
    </ligand>
</feature>
<dbReference type="InterPro" id="IPR032678">
    <property type="entry name" value="tRNA-synt_1_cat_dom"/>
</dbReference>
<dbReference type="PANTHER" id="PTHR10890:SF30">
    <property type="entry name" value="CYSTEINE--TRNA LIGASE"/>
    <property type="match status" value="1"/>
</dbReference>
<dbReference type="SUPFAM" id="SSF47323">
    <property type="entry name" value="Anticodon-binding domain of a subclass of class I aminoacyl-tRNA synthetases"/>
    <property type="match status" value="1"/>
</dbReference>
<feature type="short sequence motif" description="'KMSKS' region" evidence="12">
    <location>
        <begin position="271"/>
        <end position="275"/>
    </location>
</feature>
<keyword evidence="4 12" id="KW-0436">Ligase</keyword>
<dbReference type="EC" id="6.1.1.16" evidence="12"/>
<keyword evidence="10 12" id="KW-0030">Aminoacyl-tRNA synthetase</keyword>
<feature type="binding site" evidence="12">
    <location>
        <position position="274"/>
    </location>
    <ligand>
        <name>ATP</name>
        <dbReference type="ChEBI" id="CHEBI:30616"/>
    </ligand>
</feature>
<feature type="short sequence motif" description="'HIGH' region" evidence="12">
    <location>
        <begin position="31"/>
        <end position="41"/>
    </location>
</feature>
<comment type="subunit">
    <text evidence="2 12">Monomer.</text>
</comment>
<comment type="similarity">
    <text evidence="1 12">Belongs to the class-I aminoacyl-tRNA synthetase family.</text>
</comment>
<dbReference type="InterPro" id="IPR015273">
    <property type="entry name" value="Cys-tRNA-synt_Ia_DALR"/>
</dbReference>
<sequence length="481" mass="52734">MSLHLFDSASRELREFHPLHEGKVGIYICGLTTQGAPHIGHVRFAVAFDILRRWLVRGHGYDVTLVRNVTDIDDKILRKSAEADREWWAWSYEHERATSEALDLLGVLPATYEPRATGHITEMVTLMDTLVEKGHAYRAADDSGDVYFDVRSFPEYGSLTHQSIDDMEAAEDADPRGKRDPRDFALWKGWKTGEPLTASWPTPYGTGRPGWHLECSAMARKYLGDTFDIHGGGVDLRFPHHENEQAQSHAAGLGFARYWMHNAWVTVQGEKMSKSLGNSLVVTEIARTTRPLALRYYLGAAHYRSTIEFHPGSLAEAEAAVERIEGFLRRVVDSDQVADVLAEAATVDLPEAFVTAMDDDLGVSGALAAVHDTVRAGNTALDDGDKALARTLALQVVAMTDVLGVNPLDPHWSAAPSGGGADPTQAALEALVEAQLEQRAAARASRDFTTADAIRDLLTRAGVSVEDSPSGARWSLARRSD</sequence>
<evidence type="ECO:0000256" key="4">
    <source>
        <dbReference type="ARBA" id="ARBA00022598"/>
    </source>
</evidence>
<keyword evidence="7 12" id="KW-0862">Zinc</keyword>
<evidence type="ECO:0000256" key="9">
    <source>
        <dbReference type="ARBA" id="ARBA00022917"/>
    </source>
</evidence>
<evidence type="ECO:0000256" key="1">
    <source>
        <dbReference type="ARBA" id="ARBA00005594"/>
    </source>
</evidence>
<dbReference type="RefSeq" id="WP_241443977.1">
    <property type="nucleotide sequence ID" value="NZ_BSUJ01000001.1"/>
</dbReference>
<evidence type="ECO:0000256" key="2">
    <source>
        <dbReference type="ARBA" id="ARBA00011245"/>
    </source>
</evidence>
<dbReference type="CDD" id="cd00672">
    <property type="entry name" value="CysRS_core"/>
    <property type="match status" value="1"/>
</dbReference>
<dbReference type="InterPro" id="IPR056411">
    <property type="entry name" value="CysS_C"/>
</dbReference>
<dbReference type="EMBL" id="BSUJ01000001">
    <property type="protein sequence ID" value="GMA20769.1"/>
    <property type="molecule type" value="Genomic_DNA"/>
</dbReference>
<feature type="domain" description="Cysteinyl-tRNA synthetase class Ia DALR" evidence="13">
    <location>
        <begin position="352"/>
        <end position="414"/>
    </location>
</feature>
<dbReference type="PRINTS" id="PR00983">
    <property type="entry name" value="TRNASYNTHCYS"/>
</dbReference>
<comment type="caution">
    <text evidence="14">The sequence shown here is derived from an EMBL/GenBank/DDBJ whole genome shotgun (WGS) entry which is preliminary data.</text>
</comment>
<comment type="subcellular location">
    <subcellularLocation>
        <location evidence="12">Cytoplasm</location>
    </subcellularLocation>
</comment>
<dbReference type="SUPFAM" id="SSF52374">
    <property type="entry name" value="Nucleotidylyl transferase"/>
    <property type="match status" value="1"/>
</dbReference>
<dbReference type="Proteomes" id="UP001157109">
    <property type="component" value="Unassembled WGS sequence"/>
</dbReference>
<evidence type="ECO:0000256" key="8">
    <source>
        <dbReference type="ARBA" id="ARBA00022840"/>
    </source>
</evidence>
<dbReference type="Gene3D" id="3.40.50.620">
    <property type="entry name" value="HUPs"/>
    <property type="match status" value="1"/>
</dbReference>
<proteinExistence type="inferred from homology"/>
<dbReference type="Pfam" id="PF01406">
    <property type="entry name" value="tRNA-synt_1e"/>
    <property type="match status" value="1"/>
</dbReference>
<dbReference type="PANTHER" id="PTHR10890">
    <property type="entry name" value="CYSTEINYL-TRNA SYNTHETASE"/>
    <property type="match status" value="1"/>
</dbReference>
<evidence type="ECO:0000256" key="10">
    <source>
        <dbReference type="ARBA" id="ARBA00023146"/>
    </source>
</evidence>
<evidence type="ECO:0000259" key="13">
    <source>
        <dbReference type="SMART" id="SM00840"/>
    </source>
</evidence>
<feature type="binding site" evidence="12">
    <location>
        <position position="215"/>
    </location>
    <ligand>
        <name>Zn(2+)</name>
        <dbReference type="ChEBI" id="CHEBI:29105"/>
    </ligand>
</feature>
<dbReference type="InterPro" id="IPR024909">
    <property type="entry name" value="Cys-tRNA/MSH_ligase"/>
</dbReference>
<feature type="binding site" evidence="12">
    <location>
        <position position="244"/>
    </location>
    <ligand>
        <name>Zn(2+)</name>
        <dbReference type="ChEBI" id="CHEBI:29105"/>
    </ligand>
</feature>
<evidence type="ECO:0000256" key="3">
    <source>
        <dbReference type="ARBA" id="ARBA00022490"/>
    </source>
</evidence>
<gene>
    <name evidence="12 14" type="primary">cysS</name>
    <name evidence="14" type="ORF">GCM10025862_27900</name>
</gene>
<accession>A0ABQ6HQM7</accession>
<dbReference type="Gene3D" id="1.20.120.1910">
    <property type="entry name" value="Cysteine-tRNA ligase, C-terminal anti-codon recognition domain"/>
    <property type="match status" value="1"/>
</dbReference>
<dbReference type="InterPro" id="IPR009080">
    <property type="entry name" value="tRNAsynth_Ia_anticodon-bd"/>
</dbReference>
<dbReference type="HAMAP" id="MF_00041">
    <property type="entry name" value="Cys_tRNA_synth"/>
    <property type="match status" value="1"/>
</dbReference>
<reference evidence="15" key="1">
    <citation type="journal article" date="2019" name="Int. J. Syst. Evol. Microbiol.">
        <title>The Global Catalogue of Microorganisms (GCM) 10K type strain sequencing project: providing services to taxonomists for standard genome sequencing and annotation.</title>
        <authorList>
            <consortium name="The Broad Institute Genomics Platform"/>
            <consortium name="The Broad Institute Genome Sequencing Center for Infectious Disease"/>
            <person name="Wu L."/>
            <person name="Ma J."/>
        </authorList>
    </citation>
    <scope>NUCLEOTIDE SEQUENCE [LARGE SCALE GENOMIC DNA]</scope>
    <source>
        <strain evidence="15">NBRC 105830</strain>
    </source>
</reference>
<evidence type="ECO:0000256" key="7">
    <source>
        <dbReference type="ARBA" id="ARBA00022833"/>
    </source>
</evidence>
<keyword evidence="8 12" id="KW-0067">ATP-binding</keyword>
<evidence type="ECO:0000313" key="14">
    <source>
        <dbReference type="EMBL" id="GMA20769.1"/>
    </source>
</evidence>
<dbReference type="SMART" id="SM00840">
    <property type="entry name" value="DALR_2"/>
    <property type="match status" value="1"/>
</dbReference>
<dbReference type="NCBIfam" id="TIGR00435">
    <property type="entry name" value="cysS"/>
    <property type="match status" value="1"/>
</dbReference>
<evidence type="ECO:0000256" key="12">
    <source>
        <dbReference type="HAMAP-Rule" id="MF_00041"/>
    </source>
</evidence>
<feature type="binding site" evidence="12">
    <location>
        <position position="29"/>
    </location>
    <ligand>
        <name>Zn(2+)</name>
        <dbReference type="ChEBI" id="CHEBI:29105"/>
    </ligand>
</feature>
<evidence type="ECO:0000256" key="6">
    <source>
        <dbReference type="ARBA" id="ARBA00022741"/>
    </source>
</evidence>
<keyword evidence="9 12" id="KW-0648">Protein biosynthesis</keyword>
<organism evidence="14 15">
    <name type="scientific">Arsenicicoccus piscis</name>
    <dbReference type="NCBI Taxonomy" id="673954"/>
    <lineage>
        <taxon>Bacteria</taxon>
        <taxon>Bacillati</taxon>
        <taxon>Actinomycetota</taxon>
        <taxon>Actinomycetes</taxon>
        <taxon>Micrococcales</taxon>
        <taxon>Intrasporangiaceae</taxon>
        <taxon>Arsenicicoccus</taxon>
    </lineage>
</organism>
<dbReference type="Pfam" id="PF09190">
    <property type="entry name" value="DALR_2"/>
    <property type="match status" value="1"/>
</dbReference>
<keyword evidence="15" id="KW-1185">Reference proteome</keyword>
<comment type="catalytic activity">
    <reaction evidence="11 12">
        <text>tRNA(Cys) + L-cysteine + ATP = L-cysteinyl-tRNA(Cys) + AMP + diphosphate</text>
        <dbReference type="Rhea" id="RHEA:17773"/>
        <dbReference type="Rhea" id="RHEA-COMP:9661"/>
        <dbReference type="Rhea" id="RHEA-COMP:9679"/>
        <dbReference type="ChEBI" id="CHEBI:30616"/>
        <dbReference type="ChEBI" id="CHEBI:33019"/>
        <dbReference type="ChEBI" id="CHEBI:35235"/>
        <dbReference type="ChEBI" id="CHEBI:78442"/>
        <dbReference type="ChEBI" id="CHEBI:78517"/>
        <dbReference type="ChEBI" id="CHEBI:456215"/>
        <dbReference type="EC" id="6.1.1.16"/>
    </reaction>
</comment>
<keyword evidence="3 12" id="KW-0963">Cytoplasm</keyword>
<evidence type="ECO:0000313" key="15">
    <source>
        <dbReference type="Proteomes" id="UP001157109"/>
    </source>
</evidence>
<dbReference type="GO" id="GO:0016874">
    <property type="term" value="F:ligase activity"/>
    <property type="evidence" value="ECO:0007669"/>
    <property type="project" value="UniProtKB-KW"/>
</dbReference>
<keyword evidence="6 12" id="KW-0547">Nucleotide-binding</keyword>